<evidence type="ECO:0000313" key="1">
    <source>
        <dbReference type="EMBL" id="TWI55609.1"/>
    </source>
</evidence>
<proteinExistence type="predicted"/>
<dbReference type="AlphaFoldDB" id="A0A562QFW1"/>
<organism evidence="1 2">
    <name type="scientific">Pseudomonas duriflava</name>
    <dbReference type="NCBI Taxonomy" id="459528"/>
    <lineage>
        <taxon>Bacteria</taxon>
        <taxon>Pseudomonadati</taxon>
        <taxon>Pseudomonadota</taxon>
        <taxon>Gammaproteobacteria</taxon>
        <taxon>Pseudomonadales</taxon>
        <taxon>Pseudomonadaceae</taxon>
        <taxon>Pseudomonas</taxon>
    </lineage>
</organism>
<comment type="caution">
    <text evidence="1">The sequence shown here is derived from an EMBL/GenBank/DDBJ whole genome shotgun (WGS) entry which is preliminary data.</text>
</comment>
<dbReference type="OrthoDB" id="5599602at2"/>
<dbReference type="PANTHER" id="PTHR35841">
    <property type="entry name" value="PHOSPHONATES-BINDING PERIPLASMIC PROTEIN"/>
    <property type="match status" value="1"/>
</dbReference>
<dbReference type="PANTHER" id="PTHR35841:SF1">
    <property type="entry name" value="PHOSPHONATES-BINDING PERIPLASMIC PROTEIN"/>
    <property type="match status" value="1"/>
</dbReference>
<dbReference type="RefSeq" id="WP_145140401.1">
    <property type="nucleotide sequence ID" value="NZ_VLKY01000004.1"/>
</dbReference>
<accession>A0A562QFW1</accession>
<name>A0A562QFW1_9PSED</name>
<dbReference type="Pfam" id="PF12974">
    <property type="entry name" value="Phosphonate-bd"/>
    <property type="match status" value="1"/>
</dbReference>
<dbReference type="SUPFAM" id="SSF53850">
    <property type="entry name" value="Periplasmic binding protein-like II"/>
    <property type="match status" value="1"/>
</dbReference>
<keyword evidence="2" id="KW-1185">Reference proteome</keyword>
<protein>
    <submittedName>
        <fullName evidence="1">ABC-type phosphate/phosphonate transport system substrate-binding protein</fullName>
    </submittedName>
</protein>
<dbReference type="Gene3D" id="3.40.190.10">
    <property type="entry name" value="Periplasmic binding protein-like II"/>
    <property type="match status" value="1"/>
</dbReference>
<dbReference type="Proteomes" id="UP000316905">
    <property type="component" value="Unassembled WGS sequence"/>
</dbReference>
<reference evidence="1 2" key="1">
    <citation type="journal article" date="2015" name="Stand. Genomic Sci.">
        <title>Genomic Encyclopedia of Bacterial and Archaeal Type Strains, Phase III: the genomes of soil and plant-associated and newly described type strains.</title>
        <authorList>
            <person name="Whitman W.B."/>
            <person name="Woyke T."/>
            <person name="Klenk H.P."/>
            <person name="Zhou Y."/>
            <person name="Lilburn T.G."/>
            <person name="Beck B.J."/>
            <person name="De Vos P."/>
            <person name="Vandamme P."/>
            <person name="Eisen J.A."/>
            <person name="Garrity G."/>
            <person name="Hugenholtz P."/>
            <person name="Kyrpides N.C."/>
        </authorList>
    </citation>
    <scope>NUCLEOTIDE SEQUENCE [LARGE SCALE GENOMIC DNA]</scope>
    <source>
        <strain evidence="1 2">CGMCC 1.6858</strain>
    </source>
</reference>
<gene>
    <name evidence="1" type="ORF">IQ22_01535</name>
</gene>
<sequence>MPVFSSLPMYTEPACIREASEAFIDAVFERLGIAGQQLPPDDLYAQWTDPDLLFSQSCGYPVMTRLQERVQVVATPCYALPGCQGNQHSSFIVVRADDVRATLADFRGSKIVLNALDSNSGMNLLRQEVAPLAERGRFFGEVKVSEAHVNSLVLISQGDAELSAIDAVTWGYLERYAPERLKDVRCLQQTALTPALPIITALHRSAEECEQVLAALNAVLQERPQLAETLAITGFVPASLEDYHSILQAKHNAVAAGYPIVA</sequence>
<evidence type="ECO:0000313" key="2">
    <source>
        <dbReference type="Proteomes" id="UP000316905"/>
    </source>
</evidence>
<dbReference type="EMBL" id="VLKY01000004">
    <property type="protein sequence ID" value="TWI55609.1"/>
    <property type="molecule type" value="Genomic_DNA"/>
</dbReference>